<dbReference type="AlphaFoldDB" id="A0AAF0E1E9"/>
<evidence type="ECO:0000256" key="10">
    <source>
        <dbReference type="SAM" id="Phobius"/>
    </source>
</evidence>
<keyword evidence="5 10" id="KW-1133">Transmembrane helix</keyword>
<comment type="catalytic activity">
    <reaction evidence="8">
        <text>fluoride(in) = fluoride(out)</text>
        <dbReference type="Rhea" id="RHEA:76159"/>
        <dbReference type="ChEBI" id="CHEBI:17051"/>
    </reaction>
    <physiologicalReaction direction="left-to-right" evidence="8">
        <dbReference type="Rhea" id="RHEA:76160"/>
    </physiologicalReaction>
</comment>
<feature type="transmembrane region" description="Helical" evidence="10">
    <location>
        <begin position="37"/>
        <end position="55"/>
    </location>
</feature>
<keyword evidence="4 10" id="KW-0812">Transmembrane</keyword>
<comment type="function">
    <text evidence="1">Fluoride channel required for the rapid expulsion of cytoplasmic fluoride.</text>
</comment>
<sequence>MEAAATGGLVAFASLWGTLTRLGLQGLNTYDGQSIEPLVWAQAVGCLVMGWVTYSENRRVLERWYKPLFPMVSTGYCGSVTSYSSWVFAVFQAFSNNKHYNRHGLHNVMDALTQTAATVGLSLAAFWGGRCLAGRLRLTYLDALFKNPARTYALVLSPPGALLRWQLARFNQAPPQNKPSVSGAIRRWPWGTAAANILAVLVYCAAETAQYVGYVTGPQSLGAYTPDACNALYGLQNGFCGTLSTISTLAAELIAMKPPRNAFAYLLFSWTIGIVISILLVGAPWWSLGMQGGARCPKRTFWDFAAPNGTATMTDPAAGMSASEASADFRRPPVMPTWFHAHGQIWVPFSDWDIQALEEGFARCQAALEARAAEREREKAPKDVGGDQSGWFSPALWFSKPSTHAAVLPPPPPPSLPNVRKTPLNQHMLDPDEPEDSRQFRVSVLEDRLLGARAPCRVPLAAAAQEEGRAAAAAAADARAAIGPPLGIHSPSPHPAMYAPPPNAAYPQAYAPPAAMQGSPGVPSAPSTMPYSQPEVPPSHSDATMIPMPAQDDKTLQEENTISTGYPGASYDETLTSDLDSERTASSDASLPSSPAPRRRHRMHYSMPGGRHGGSYASRLTKDQLEELAAQDEWHDLHHAALGADNEVFFQARSPASTLPSSGGRARAHYSRRGAHGSSASASGRPAGSDYRSHARRRSHYASDL</sequence>
<evidence type="ECO:0000256" key="6">
    <source>
        <dbReference type="ARBA" id="ARBA00023136"/>
    </source>
</evidence>
<dbReference type="GO" id="GO:1903425">
    <property type="term" value="F:fluoride transmembrane transporter activity"/>
    <property type="evidence" value="ECO:0007669"/>
    <property type="project" value="TreeGrafter"/>
</dbReference>
<keyword evidence="3" id="KW-1003">Cell membrane</keyword>
<feature type="region of interest" description="Disordered" evidence="9">
    <location>
        <begin position="509"/>
        <end position="618"/>
    </location>
</feature>
<dbReference type="PANTHER" id="PTHR28259:SF1">
    <property type="entry name" value="FLUORIDE EXPORT PROTEIN 1-RELATED"/>
    <property type="match status" value="1"/>
</dbReference>
<evidence type="ECO:0000256" key="5">
    <source>
        <dbReference type="ARBA" id="ARBA00022989"/>
    </source>
</evidence>
<feature type="compositionally biased region" description="Basic residues" evidence="9">
    <location>
        <begin position="666"/>
        <end position="675"/>
    </location>
</feature>
<name>A0AAF0E1E9_9BASI</name>
<accession>A0AAF0E1E9</accession>
<dbReference type="EMBL" id="CP119938">
    <property type="protein sequence ID" value="WFD03626.1"/>
    <property type="molecule type" value="Genomic_DNA"/>
</dbReference>
<feature type="transmembrane region" description="Helical" evidence="10">
    <location>
        <begin position="263"/>
        <end position="286"/>
    </location>
</feature>
<feature type="region of interest" description="Disordered" evidence="9">
    <location>
        <begin position="653"/>
        <end position="705"/>
    </location>
</feature>
<dbReference type="GO" id="GO:0005886">
    <property type="term" value="C:plasma membrane"/>
    <property type="evidence" value="ECO:0007669"/>
    <property type="project" value="UniProtKB-SubCell"/>
</dbReference>
<reference evidence="11" key="1">
    <citation type="submission" date="2023-03" db="EMBL/GenBank/DDBJ databases">
        <title>Mating type loci evolution in Malassezia.</title>
        <authorList>
            <person name="Coelho M.A."/>
        </authorList>
    </citation>
    <scope>NUCLEOTIDE SEQUENCE</scope>
    <source>
        <strain evidence="11">CBS 7876</strain>
    </source>
</reference>
<evidence type="ECO:0000256" key="2">
    <source>
        <dbReference type="ARBA" id="ARBA00004651"/>
    </source>
</evidence>
<evidence type="ECO:0000256" key="7">
    <source>
        <dbReference type="ARBA" id="ARBA00035120"/>
    </source>
</evidence>
<gene>
    <name evidence="11" type="ORF">MOBT1_002319</name>
</gene>
<feature type="compositionally biased region" description="Low complexity" evidence="9">
    <location>
        <begin position="676"/>
        <end position="690"/>
    </location>
</feature>
<feature type="transmembrane region" description="Helical" evidence="10">
    <location>
        <begin position="67"/>
        <end position="91"/>
    </location>
</feature>
<keyword evidence="6 10" id="KW-0472">Membrane</keyword>
<evidence type="ECO:0000256" key="9">
    <source>
        <dbReference type="SAM" id="MobiDB-lite"/>
    </source>
</evidence>
<feature type="compositionally biased region" description="Basic residues" evidence="9">
    <location>
        <begin position="694"/>
        <end position="705"/>
    </location>
</feature>
<evidence type="ECO:0000256" key="4">
    <source>
        <dbReference type="ARBA" id="ARBA00022692"/>
    </source>
</evidence>
<dbReference type="PANTHER" id="PTHR28259">
    <property type="entry name" value="FLUORIDE EXPORT PROTEIN 1-RELATED"/>
    <property type="match status" value="1"/>
</dbReference>
<evidence type="ECO:0000313" key="11">
    <source>
        <dbReference type="EMBL" id="WFD03626.1"/>
    </source>
</evidence>
<dbReference type="InterPro" id="IPR003691">
    <property type="entry name" value="FluC"/>
</dbReference>
<proteinExistence type="inferred from homology"/>
<feature type="transmembrane region" description="Helical" evidence="10">
    <location>
        <begin position="111"/>
        <end position="129"/>
    </location>
</feature>
<dbReference type="Proteomes" id="UP001214603">
    <property type="component" value="Chromosome 5"/>
</dbReference>
<organism evidence="11 12">
    <name type="scientific">Malassezia obtusa</name>
    <dbReference type="NCBI Taxonomy" id="76774"/>
    <lineage>
        <taxon>Eukaryota</taxon>
        <taxon>Fungi</taxon>
        <taxon>Dikarya</taxon>
        <taxon>Basidiomycota</taxon>
        <taxon>Ustilaginomycotina</taxon>
        <taxon>Malasseziomycetes</taxon>
        <taxon>Malasseziales</taxon>
        <taxon>Malasseziaceae</taxon>
        <taxon>Malassezia</taxon>
    </lineage>
</organism>
<evidence type="ECO:0000256" key="8">
    <source>
        <dbReference type="ARBA" id="ARBA00035585"/>
    </source>
</evidence>
<comment type="similarity">
    <text evidence="7">Belongs to the fluoride channel Fluc/FEX (TC 1.A.43) family.</text>
</comment>
<evidence type="ECO:0000256" key="3">
    <source>
        <dbReference type="ARBA" id="ARBA00022475"/>
    </source>
</evidence>
<evidence type="ECO:0000256" key="1">
    <source>
        <dbReference type="ARBA" id="ARBA00002598"/>
    </source>
</evidence>
<protein>
    <submittedName>
        <fullName evidence="11">Uncharacterized protein</fullName>
    </submittedName>
</protein>
<evidence type="ECO:0000313" key="12">
    <source>
        <dbReference type="Proteomes" id="UP001214603"/>
    </source>
</evidence>
<dbReference type="Pfam" id="PF02537">
    <property type="entry name" value="CRCB"/>
    <property type="match status" value="2"/>
</dbReference>
<comment type="subcellular location">
    <subcellularLocation>
        <location evidence="2">Cell membrane</location>
        <topology evidence="2">Multi-pass membrane protein</topology>
    </subcellularLocation>
</comment>
<keyword evidence="12" id="KW-1185">Reference proteome</keyword>